<accession>A0A4Q0MN71</accession>
<reference evidence="2 3" key="1">
    <citation type="submission" date="2018-12" db="EMBL/GenBank/DDBJ databases">
        <title>bacterium Hansschlegelia zhihuaiae S113.</title>
        <authorList>
            <person name="He J."/>
        </authorList>
    </citation>
    <scope>NUCLEOTIDE SEQUENCE [LARGE SCALE GENOMIC DNA]</scope>
    <source>
        <strain evidence="2 3">S 113</strain>
    </source>
</reference>
<dbReference type="Gene3D" id="3.30.110.170">
    <property type="entry name" value="Protein of unknown function (DUF541), domain 1"/>
    <property type="match status" value="1"/>
</dbReference>
<dbReference type="Proteomes" id="UP000289708">
    <property type="component" value="Unassembled WGS sequence"/>
</dbReference>
<dbReference type="PANTHER" id="PTHR34387">
    <property type="entry name" value="SLR1258 PROTEIN"/>
    <property type="match status" value="1"/>
</dbReference>
<dbReference type="Pfam" id="PF04402">
    <property type="entry name" value="SIMPL"/>
    <property type="match status" value="1"/>
</dbReference>
<protein>
    <submittedName>
        <fullName evidence="2">DUF541 domain-containing protein</fullName>
    </submittedName>
</protein>
<dbReference type="RefSeq" id="WP_128775480.1">
    <property type="nucleotide sequence ID" value="NZ_RYFI01000001.1"/>
</dbReference>
<organism evidence="2 3">
    <name type="scientific">Hansschlegelia zhihuaiae</name>
    <dbReference type="NCBI Taxonomy" id="405005"/>
    <lineage>
        <taxon>Bacteria</taxon>
        <taxon>Pseudomonadati</taxon>
        <taxon>Pseudomonadota</taxon>
        <taxon>Alphaproteobacteria</taxon>
        <taxon>Hyphomicrobiales</taxon>
        <taxon>Methylopilaceae</taxon>
        <taxon>Hansschlegelia</taxon>
    </lineage>
</organism>
<dbReference type="PANTHER" id="PTHR34387:SF1">
    <property type="entry name" value="PERIPLASMIC IMMUNOGENIC PROTEIN"/>
    <property type="match status" value="1"/>
</dbReference>
<keyword evidence="1" id="KW-0732">Signal</keyword>
<feature type="chain" id="PRO_5020709840" evidence="1">
    <location>
        <begin position="28"/>
        <end position="243"/>
    </location>
</feature>
<evidence type="ECO:0000313" key="2">
    <source>
        <dbReference type="EMBL" id="RXF75301.1"/>
    </source>
</evidence>
<dbReference type="InterPro" id="IPR052022">
    <property type="entry name" value="26kDa_periplasmic_antigen"/>
</dbReference>
<dbReference type="AlphaFoldDB" id="A0A4Q0MN71"/>
<dbReference type="GO" id="GO:0006974">
    <property type="term" value="P:DNA damage response"/>
    <property type="evidence" value="ECO:0007669"/>
    <property type="project" value="TreeGrafter"/>
</dbReference>
<proteinExistence type="predicted"/>
<dbReference type="Gene3D" id="3.30.70.2970">
    <property type="entry name" value="Protein of unknown function (DUF541), domain 2"/>
    <property type="match status" value="1"/>
</dbReference>
<sequence length="243" mass="24843">MRFRGILGLASAAAGAAIWLAATPAHAADAAPSAVAVSGEGMVATAPDIAIVTTGVVTRAGAAGAALKANAAAMTKVLAAIRAAGIEERDVGTSGLSVQPQYDYGDGGTPQAPKLVGYEVRNVVTVRSRAVDRLGELIDSLVQAGSNQIEGLAFDVSDREARLDEARRAAIADARRKAALYAEAAGARLGGVLSIEEDPSADEPVRPFAGRAKALQAAAPATPIARGEQELRARVTVRWRLEG</sequence>
<dbReference type="EMBL" id="RYFI01000001">
    <property type="protein sequence ID" value="RXF75301.1"/>
    <property type="molecule type" value="Genomic_DNA"/>
</dbReference>
<gene>
    <name evidence="2" type="ORF">EK403_00065</name>
</gene>
<comment type="caution">
    <text evidence="2">The sequence shown here is derived from an EMBL/GenBank/DDBJ whole genome shotgun (WGS) entry which is preliminary data.</text>
</comment>
<evidence type="ECO:0000256" key="1">
    <source>
        <dbReference type="SAM" id="SignalP"/>
    </source>
</evidence>
<dbReference type="OrthoDB" id="9813144at2"/>
<keyword evidence="3" id="KW-1185">Reference proteome</keyword>
<name>A0A4Q0MN71_9HYPH</name>
<feature type="signal peptide" evidence="1">
    <location>
        <begin position="1"/>
        <end position="27"/>
    </location>
</feature>
<evidence type="ECO:0000313" key="3">
    <source>
        <dbReference type="Proteomes" id="UP000289708"/>
    </source>
</evidence>
<dbReference type="InterPro" id="IPR007497">
    <property type="entry name" value="SIMPL/DUF541"/>
</dbReference>